<reference evidence="2 3" key="1">
    <citation type="submission" date="2018-10" db="EMBL/GenBank/DDBJ databases">
        <title>Fifty Aureobasidium pullulans genomes reveal a recombining polyextremotolerant generalist.</title>
        <authorList>
            <person name="Gostincar C."/>
            <person name="Turk M."/>
            <person name="Zajc J."/>
            <person name="Gunde-Cimerman N."/>
        </authorList>
    </citation>
    <scope>NUCLEOTIDE SEQUENCE [LARGE SCALE GENOMIC DNA]</scope>
    <source>
        <strain evidence="2 3">EXF-6604</strain>
    </source>
</reference>
<comment type="caution">
    <text evidence="2">The sequence shown here is derived from an EMBL/GenBank/DDBJ whole genome shotgun (WGS) entry which is preliminary data.</text>
</comment>
<dbReference type="EMBL" id="QZBD01000823">
    <property type="protein sequence ID" value="THY04800.1"/>
    <property type="molecule type" value="Genomic_DNA"/>
</dbReference>
<dbReference type="InterPro" id="IPR007325">
    <property type="entry name" value="KFase/CYL"/>
</dbReference>
<dbReference type="InterPro" id="IPR037175">
    <property type="entry name" value="KFase_sf"/>
</dbReference>
<accession>A0A4S9JTD8</accession>
<dbReference type="PANTHER" id="PTHR34861">
    <property type="match status" value="1"/>
</dbReference>
<dbReference type="Gene3D" id="3.50.30.50">
    <property type="entry name" value="Putative cyclase"/>
    <property type="match status" value="1"/>
</dbReference>
<dbReference type="AlphaFoldDB" id="A0A4S9JTD8"/>
<dbReference type="GO" id="GO:0004061">
    <property type="term" value="F:arylformamidase activity"/>
    <property type="evidence" value="ECO:0007669"/>
    <property type="project" value="InterPro"/>
</dbReference>
<comment type="similarity">
    <text evidence="1">Belongs to the Cyclase 1 superfamily.</text>
</comment>
<dbReference type="GO" id="GO:0019441">
    <property type="term" value="P:L-tryptophan catabolic process to kynurenine"/>
    <property type="evidence" value="ECO:0007669"/>
    <property type="project" value="InterPro"/>
</dbReference>
<proteinExistence type="inferred from homology"/>
<name>A0A4S9JTD8_AURPU</name>
<evidence type="ECO:0000313" key="2">
    <source>
        <dbReference type="EMBL" id="THY04800.1"/>
    </source>
</evidence>
<dbReference type="PANTHER" id="PTHR34861:SF10">
    <property type="entry name" value="CYCLASE"/>
    <property type="match status" value="1"/>
</dbReference>
<protein>
    <submittedName>
        <fullName evidence="2">Uncharacterized protein</fullName>
    </submittedName>
</protein>
<gene>
    <name evidence="2" type="ORF">D6D01_10071</name>
</gene>
<dbReference type="Pfam" id="PF04199">
    <property type="entry name" value="Cyclase"/>
    <property type="match status" value="1"/>
</dbReference>
<evidence type="ECO:0000313" key="3">
    <source>
        <dbReference type="Proteomes" id="UP000306584"/>
    </source>
</evidence>
<evidence type="ECO:0000256" key="1">
    <source>
        <dbReference type="ARBA" id="ARBA00007865"/>
    </source>
</evidence>
<sequence>MAAPNTTTDTRVTQIKDCLAMNKIVSLSLPFDPDSTIFSPRKYMPNIPCAPEGDAWVWGDNDNFRRPNLLTPTRVAAAGKETRSGEILPVNLPLNILEIPAFDREVVKHEIKVLAEDVAYDDVYHLNTRSGTRSMASVALHTFFRERSATVQRIHHWAVHVIAGRAILLDYRDYAHKEGINYDPPYEYYLISFEELEHCAADQGINIRPAAQDGDINIGDILFVRTGWVEAHHGESPAERNELAVRPHALGKDDGLSQEERMLDWLHGSYFSAVDGDAPAFEAWPTHEEYHLPRVHSGSLGYTLGRDVGSGKAVADLS</sequence>
<dbReference type="Proteomes" id="UP000306584">
    <property type="component" value="Unassembled WGS sequence"/>
</dbReference>
<organism evidence="2 3">
    <name type="scientific">Aureobasidium pullulans</name>
    <name type="common">Black yeast</name>
    <name type="synonym">Pullularia pullulans</name>
    <dbReference type="NCBI Taxonomy" id="5580"/>
    <lineage>
        <taxon>Eukaryota</taxon>
        <taxon>Fungi</taxon>
        <taxon>Dikarya</taxon>
        <taxon>Ascomycota</taxon>
        <taxon>Pezizomycotina</taxon>
        <taxon>Dothideomycetes</taxon>
        <taxon>Dothideomycetidae</taxon>
        <taxon>Dothideales</taxon>
        <taxon>Saccotheciaceae</taxon>
        <taxon>Aureobasidium</taxon>
    </lineage>
</organism>